<name>A0AAD4ID00_9PLEO</name>
<sequence>MLTSKGRKRGLYHVREAYEYSFYLLEVFKGQGAHMPISGTGGEVMLLFRLGSFSDNAKKVEEVAGLEHLPVEQERVSETGMVKCRLLDKDAQKKLGKWLMR</sequence>
<proteinExistence type="predicted"/>
<comment type="caution">
    <text evidence="1">The sequence shown here is derived from an EMBL/GenBank/DDBJ whole genome shotgun (WGS) entry which is preliminary data.</text>
</comment>
<evidence type="ECO:0000313" key="2">
    <source>
        <dbReference type="Proteomes" id="UP001199106"/>
    </source>
</evidence>
<evidence type="ECO:0000313" key="1">
    <source>
        <dbReference type="EMBL" id="KAG9192423.1"/>
    </source>
</evidence>
<dbReference type="EMBL" id="JAANER010000003">
    <property type="protein sequence ID" value="KAG9192423.1"/>
    <property type="molecule type" value="Genomic_DNA"/>
</dbReference>
<reference evidence="1" key="1">
    <citation type="submission" date="2021-07" db="EMBL/GenBank/DDBJ databases">
        <title>Genome Resource of American Ginseng Black Spot Pathogen Alternaria panax.</title>
        <authorList>
            <person name="Qiu C."/>
            <person name="Wang W."/>
            <person name="Liu Z."/>
        </authorList>
    </citation>
    <scope>NUCLEOTIDE SEQUENCE</scope>
    <source>
        <strain evidence="1">BNCC115425</strain>
    </source>
</reference>
<organism evidence="1 2">
    <name type="scientific">Alternaria panax</name>
    <dbReference type="NCBI Taxonomy" id="48097"/>
    <lineage>
        <taxon>Eukaryota</taxon>
        <taxon>Fungi</taxon>
        <taxon>Dikarya</taxon>
        <taxon>Ascomycota</taxon>
        <taxon>Pezizomycotina</taxon>
        <taxon>Dothideomycetes</taxon>
        <taxon>Pleosporomycetidae</taxon>
        <taxon>Pleosporales</taxon>
        <taxon>Pleosporineae</taxon>
        <taxon>Pleosporaceae</taxon>
        <taxon>Alternaria</taxon>
        <taxon>Alternaria sect. Panax</taxon>
    </lineage>
</organism>
<dbReference type="Proteomes" id="UP001199106">
    <property type="component" value="Unassembled WGS sequence"/>
</dbReference>
<dbReference type="AlphaFoldDB" id="A0AAD4ID00"/>
<accession>A0AAD4ID00</accession>
<gene>
    <name evidence="1" type="ORF">G6011_11157</name>
</gene>
<keyword evidence="2" id="KW-1185">Reference proteome</keyword>
<protein>
    <submittedName>
        <fullName evidence="1">Uncharacterized protein</fullName>
    </submittedName>
</protein>